<reference evidence="2 3" key="1">
    <citation type="submission" date="2014-06" db="EMBL/GenBank/DDBJ databases">
        <title>Draft genome sequence of Paenibacillus sp. MSt1.</title>
        <authorList>
            <person name="Aw Y.K."/>
            <person name="Ong K.S."/>
            <person name="Gan H.M."/>
            <person name="Lee S.M."/>
        </authorList>
    </citation>
    <scope>NUCLEOTIDE SEQUENCE [LARGE SCALE GENOMIC DNA]</scope>
    <source>
        <strain evidence="2 3">MSt1</strain>
    </source>
</reference>
<dbReference type="Proteomes" id="UP000028123">
    <property type="component" value="Unassembled WGS sequence"/>
</dbReference>
<dbReference type="EMBL" id="JNVM01000022">
    <property type="protein sequence ID" value="KEQ23455.1"/>
    <property type="molecule type" value="Genomic_DNA"/>
</dbReference>
<organism evidence="2 3">
    <name type="scientific">Paenibacillus tyrfis</name>
    <dbReference type="NCBI Taxonomy" id="1501230"/>
    <lineage>
        <taxon>Bacteria</taxon>
        <taxon>Bacillati</taxon>
        <taxon>Bacillota</taxon>
        <taxon>Bacilli</taxon>
        <taxon>Bacillales</taxon>
        <taxon>Paenibacillaceae</taxon>
        <taxon>Paenibacillus</taxon>
    </lineage>
</organism>
<gene>
    <name evidence="2" type="ORF">ET33_16685</name>
</gene>
<dbReference type="InterPro" id="IPR001611">
    <property type="entry name" value="Leu-rich_rpt"/>
</dbReference>
<comment type="caution">
    <text evidence="2">The sequence shown here is derived from an EMBL/GenBank/DDBJ whole genome shotgun (WGS) entry which is preliminary data.</text>
</comment>
<name>A0A081NYD2_9BACL</name>
<protein>
    <recommendedName>
        <fullName evidence="4">Cytoplasmic protein</fullName>
    </recommendedName>
</protein>
<dbReference type="InterPro" id="IPR032675">
    <property type="entry name" value="LRR_dom_sf"/>
</dbReference>
<dbReference type="eggNOG" id="COG4886">
    <property type="taxonomic scope" value="Bacteria"/>
</dbReference>
<sequence>MTEIRLEVGYDEYEEGTRMEQLIEQLAAKPESREVVELTIGSWGQAYEDGPDTFMDTLIGHKDAFPALRKLFIGDMDSEECEISWIVQTNLTPLLEAFPQLTSFCIQGSTGLSLKPLKHERLEELVIICGGLSKEVLADIRDAELPELRKLELYLGVDNYGFDGGLEDVKPLMEPARFPKLTYLGLKDSEIQDEIAIEIANSPILDQLHTLDLSLGTLSDKGAEALLASERVRKLSFLDLNYHYMSDEMVRRWQTSGMSVNVSDQQQSDDEDDWRYPAVTE</sequence>
<keyword evidence="3" id="KW-1185">Reference proteome</keyword>
<evidence type="ECO:0000313" key="3">
    <source>
        <dbReference type="Proteomes" id="UP000028123"/>
    </source>
</evidence>
<dbReference type="Pfam" id="PF13516">
    <property type="entry name" value="LRR_6"/>
    <property type="match status" value="1"/>
</dbReference>
<evidence type="ECO:0008006" key="4">
    <source>
        <dbReference type="Google" id="ProtNLM"/>
    </source>
</evidence>
<dbReference type="InterPro" id="IPR047722">
    <property type="entry name" value="STM4015-like"/>
</dbReference>
<dbReference type="RefSeq" id="WP_036688701.1">
    <property type="nucleotide sequence ID" value="NZ_JNVM01000022.1"/>
</dbReference>
<dbReference type="OrthoDB" id="9781345at2"/>
<feature type="region of interest" description="Disordered" evidence="1">
    <location>
        <begin position="260"/>
        <end position="281"/>
    </location>
</feature>
<proteinExistence type="predicted"/>
<dbReference type="NCBIfam" id="NF038076">
    <property type="entry name" value="fam_STM4015"/>
    <property type="match status" value="1"/>
</dbReference>
<evidence type="ECO:0000313" key="2">
    <source>
        <dbReference type="EMBL" id="KEQ23455.1"/>
    </source>
</evidence>
<dbReference type="SUPFAM" id="SSF52047">
    <property type="entry name" value="RNI-like"/>
    <property type="match status" value="1"/>
</dbReference>
<accession>A0A081NYD2</accession>
<evidence type="ECO:0000256" key="1">
    <source>
        <dbReference type="SAM" id="MobiDB-lite"/>
    </source>
</evidence>
<dbReference type="Gene3D" id="3.80.10.10">
    <property type="entry name" value="Ribonuclease Inhibitor"/>
    <property type="match status" value="1"/>
</dbReference>
<dbReference type="AlphaFoldDB" id="A0A081NYD2"/>